<dbReference type="GO" id="GO:0005886">
    <property type="term" value="C:plasma membrane"/>
    <property type="evidence" value="ECO:0007669"/>
    <property type="project" value="TreeGrafter"/>
</dbReference>
<dbReference type="Gene3D" id="3.30.70.1440">
    <property type="entry name" value="Multidrug efflux transporter AcrB pore domain"/>
    <property type="match status" value="1"/>
</dbReference>
<sequence length="1049" mass="114882">MYYCLTIIVKGIIMLDLAFKNKHLIVVLSLLIAVISVIVTARLPVDILPSYNTPAVQVLTLYPGMPAEVMEKDITSRLERWTGQSNGIVKQESKSMIGVSIVKDFFSENTDPNTALSQVTSLAMSDLYYLPPGTVPPMVMPYDPTASTPLALLAVSSESMSEKELYDVAYFQLRNLLGSVDGIIAPAVYGGKLRRIFMYVYPQKLQAYNLSQSDVLNALQKNNVMIPTGDVNIGNINYSVNANGMLPKVDDFNDMVIKIGSNGAPIFLKDIGYAKDSSAIQTNVVHINGKRQVYIPIYKRTGANTIASVNAVKDKLSDLKERLPASINLDVILDQSSYVRNSIDGLIKEGAIGLILVSAALLLFLGNIRSTFIVALSIPLSVMFAFIGLYFTGDTINSITLGGIALVIGLLVDDSIVVLENIDKHLKLGKTSAQAAYDGAKEVALPVLVTTLTIIIVFFPILFLTGISKFLFAPLAITVSLAMIGSRFFSMTLVPIMAAAFFKGFDEKKKPKGFLGAFEKGFEALTHGYVQTMDGVLKMRWLILGMVLALFLLSLFGFQKIGRELFPQMDVGQISMDVRMESGTRLESTEKTITSIENFIKKEIGDDVNLIVSNMGVLNDWPAAYTSNSGTQDSTISVQLKEHHATKTVEYVKRLRVKLKEEFPGVGFIFNTGGIITSALNFGLPSPIDIQIIGNDLHKAHEIAVRVREIVQNIRGTEDVRIHQRYDHPEIKVDIDRTKAAMLGINADEVVKNTVSALNSSVNFKPSFWIDEKNGNHYYVGVTYPEIELDDPKSVENITMMGTNGKITQLKNIATTSLTSAPIEINHLDLQRVTDVYANVEGRDIGSVATEVEQELQELRKEIPDGYKVEIKGEIQSMKESFSNLGLGLVLAVFLVYLVIVPLLRSFTLPLIIIAVIPLGLIGVVAMLLATDTYLNIQSMMGIIMMVGITVAYSNLLVDKMNNLYNEGKNLHEAIKEGVANRFRPIIMTATVAILAMVPMALGYETGGEANVPLARAIIGGVAAATVLSLFIVPILFFLFHKKSNSQGN</sequence>
<dbReference type="Proteomes" id="UP000309561">
    <property type="component" value="Unassembled WGS sequence"/>
</dbReference>
<feature type="transmembrane region" description="Helical" evidence="1">
    <location>
        <begin position="1014"/>
        <end position="1040"/>
    </location>
</feature>
<feature type="transmembrane region" description="Helical" evidence="1">
    <location>
        <begin position="372"/>
        <end position="393"/>
    </location>
</feature>
<feature type="transmembrane region" description="Helical" evidence="1">
    <location>
        <begin position="24"/>
        <end position="45"/>
    </location>
</feature>
<dbReference type="PANTHER" id="PTHR32063">
    <property type="match status" value="1"/>
</dbReference>
<dbReference type="SUPFAM" id="SSF82714">
    <property type="entry name" value="Multidrug efflux transporter AcrB TolC docking domain, DN and DC subdomains"/>
    <property type="match status" value="2"/>
</dbReference>
<feature type="transmembrane region" description="Helical" evidence="1">
    <location>
        <begin position="541"/>
        <end position="558"/>
    </location>
</feature>
<dbReference type="SUPFAM" id="SSF82866">
    <property type="entry name" value="Multidrug efflux transporter AcrB transmembrane domain"/>
    <property type="match status" value="2"/>
</dbReference>
<accession>A0A4U2ZB02</accession>
<comment type="caution">
    <text evidence="2">The sequence shown here is derived from an EMBL/GenBank/DDBJ whole genome shotgun (WGS) entry which is preliminary data.</text>
</comment>
<reference evidence="2 3" key="1">
    <citation type="submission" date="2019-04" db="EMBL/GenBank/DDBJ databases">
        <title>Sulfurimonas crateris sp. nov. a facultative anaerobic sulfur-oxidizing chemolithautotrophic bacterium isolated from a terrestrial mud vulcano.</title>
        <authorList>
            <person name="Ratnikova N.M."/>
            <person name="Slobodkin A.I."/>
            <person name="Merkel A.Y."/>
            <person name="Novikov A."/>
            <person name="Bonch-Osmolovskaya E.A."/>
            <person name="Slobodkina G.B."/>
        </authorList>
    </citation>
    <scope>NUCLEOTIDE SEQUENCE [LARGE SCALE GENOMIC DNA]</scope>
    <source>
        <strain evidence="2 3">SN118</strain>
    </source>
</reference>
<feature type="transmembrane region" description="Helical" evidence="1">
    <location>
        <begin position="979"/>
        <end position="1002"/>
    </location>
</feature>
<dbReference type="InterPro" id="IPR027463">
    <property type="entry name" value="AcrB_DN_DC_subdom"/>
</dbReference>
<protein>
    <submittedName>
        <fullName evidence="2">Efflux RND transporter permease subunit</fullName>
    </submittedName>
</protein>
<gene>
    <name evidence="2" type="ORF">FCU45_02160</name>
</gene>
<dbReference type="Gene3D" id="1.20.1640.10">
    <property type="entry name" value="Multidrug efflux transporter AcrB transmembrane domain"/>
    <property type="match status" value="2"/>
</dbReference>
<dbReference type="OrthoDB" id="8430015at2"/>
<feature type="transmembrane region" description="Helical" evidence="1">
    <location>
        <begin position="399"/>
        <end position="422"/>
    </location>
</feature>
<feature type="transmembrane region" description="Helical" evidence="1">
    <location>
        <begin position="885"/>
        <end position="904"/>
    </location>
</feature>
<organism evidence="2 3">
    <name type="scientific">Sulfurimonas crateris</name>
    <dbReference type="NCBI Taxonomy" id="2574727"/>
    <lineage>
        <taxon>Bacteria</taxon>
        <taxon>Pseudomonadati</taxon>
        <taxon>Campylobacterota</taxon>
        <taxon>Epsilonproteobacteria</taxon>
        <taxon>Campylobacterales</taxon>
        <taxon>Sulfurimonadaceae</taxon>
        <taxon>Sulfurimonas</taxon>
    </lineage>
</organism>
<name>A0A4U2ZB02_9BACT</name>
<dbReference type="GO" id="GO:0042910">
    <property type="term" value="F:xenobiotic transmembrane transporter activity"/>
    <property type="evidence" value="ECO:0007669"/>
    <property type="project" value="TreeGrafter"/>
</dbReference>
<dbReference type="Pfam" id="PF00873">
    <property type="entry name" value="ACR_tran"/>
    <property type="match status" value="1"/>
</dbReference>
<dbReference type="Gene3D" id="3.30.2090.10">
    <property type="entry name" value="Multidrug efflux transporter AcrB TolC docking domain, DN and DC subdomains"/>
    <property type="match status" value="2"/>
</dbReference>
<evidence type="ECO:0000313" key="3">
    <source>
        <dbReference type="Proteomes" id="UP000309561"/>
    </source>
</evidence>
<feature type="transmembrane region" description="Helical" evidence="1">
    <location>
        <begin position="346"/>
        <end position="365"/>
    </location>
</feature>
<keyword evidence="1" id="KW-0472">Membrane</keyword>
<feature type="transmembrane region" description="Helical" evidence="1">
    <location>
        <begin position="937"/>
        <end position="958"/>
    </location>
</feature>
<dbReference type="Gene3D" id="3.30.70.1430">
    <property type="entry name" value="Multidrug efflux transporter AcrB pore domain"/>
    <property type="match status" value="2"/>
</dbReference>
<keyword evidence="1" id="KW-1133">Transmembrane helix</keyword>
<dbReference type="EMBL" id="SZPX01000001">
    <property type="protein sequence ID" value="TKI71205.1"/>
    <property type="molecule type" value="Genomic_DNA"/>
</dbReference>
<dbReference type="InterPro" id="IPR001036">
    <property type="entry name" value="Acrflvin-R"/>
</dbReference>
<feature type="transmembrane region" description="Helical" evidence="1">
    <location>
        <begin position="443"/>
        <end position="464"/>
    </location>
</feature>
<feature type="transmembrane region" description="Helical" evidence="1">
    <location>
        <begin position="911"/>
        <end position="931"/>
    </location>
</feature>
<keyword evidence="1" id="KW-0812">Transmembrane</keyword>
<dbReference type="SUPFAM" id="SSF82693">
    <property type="entry name" value="Multidrug efflux transporter AcrB pore domain, PN1, PN2, PC1 and PC2 subdomains"/>
    <property type="match status" value="2"/>
</dbReference>
<dbReference type="AlphaFoldDB" id="A0A4U2ZB02"/>
<evidence type="ECO:0000256" key="1">
    <source>
        <dbReference type="SAM" id="Phobius"/>
    </source>
</evidence>
<keyword evidence="3" id="KW-1185">Reference proteome</keyword>
<dbReference type="PRINTS" id="PR00702">
    <property type="entry name" value="ACRIFLAVINRP"/>
</dbReference>
<proteinExistence type="predicted"/>
<dbReference type="PANTHER" id="PTHR32063:SF8">
    <property type="entry name" value="CATION EFFLUX PROTEIN"/>
    <property type="match status" value="1"/>
</dbReference>
<feature type="transmembrane region" description="Helical" evidence="1">
    <location>
        <begin position="470"/>
        <end position="502"/>
    </location>
</feature>
<dbReference type="Gene3D" id="3.30.70.1320">
    <property type="entry name" value="Multidrug efflux transporter AcrB pore domain like"/>
    <property type="match status" value="1"/>
</dbReference>
<evidence type="ECO:0000313" key="2">
    <source>
        <dbReference type="EMBL" id="TKI71205.1"/>
    </source>
</evidence>